<keyword evidence="3" id="KW-1185">Reference proteome</keyword>
<accession>A0A212D9S8</accession>
<feature type="transmembrane region" description="Helical" evidence="1">
    <location>
        <begin position="37"/>
        <end position="60"/>
    </location>
</feature>
<comment type="caution">
    <text evidence="2">The sequence shown here is derived from an EMBL/GenBank/DDBJ whole genome shotgun (WGS) entry which is preliminary data.</text>
</comment>
<gene>
    <name evidence="2" type="ORF">Celaphus_00000490</name>
</gene>
<protein>
    <submittedName>
        <fullName evidence="2">Uncharacterized protein</fullName>
    </submittedName>
</protein>
<proteinExistence type="predicted"/>
<sequence>MWKTELLSVGSFSSNACEVLFTSLLKNLGSKHPKGKIVFKTAWVSALSMGMIVLCCPLASSQRCLIFRKQLHPASIPFPVESCLPGFAKILFAYLPSLVIQGHCFKKLLGWVKGSEIAGSNAFLVLQPFLLTDSRGLFRHTESSAVFTFVLHVCSLLAGFAYQPLAFCVKMVEPKEATDSPSFPGETSVIPSSILDSLCCVGRRSIGCTFRR</sequence>
<organism evidence="2 3">
    <name type="scientific">Cervus elaphus hippelaphus</name>
    <name type="common">European red deer</name>
    <dbReference type="NCBI Taxonomy" id="46360"/>
    <lineage>
        <taxon>Eukaryota</taxon>
        <taxon>Metazoa</taxon>
        <taxon>Chordata</taxon>
        <taxon>Craniata</taxon>
        <taxon>Vertebrata</taxon>
        <taxon>Euteleostomi</taxon>
        <taxon>Mammalia</taxon>
        <taxon>Eutheria</taxon>
        <taxon>Laurasiatheria</taxon>
        <taxon>Artiodactyla</taxon>
        <taxon>Ruminantia</taxon>
        <taxon>Pecora</taxon>
        <taxon>Cervidae</taxon>
        <taxon>Cervinae</taxon>
        <taxon>Cervus</taxon>
    </lineage>
</organism>
<evidence type="ECO:0000313" key="3">
    <source>
        <dbReference type="Proteomes" id="UP000242450"/>
    </source>
</evidence>
<dbReference type="AlphaFoldDB" id="A0A212D9S8"/>
<feature type="non-terminal residue" evidence="2">
    <location>
        <position position="212"/>
    </location>
</feature>
<keyword evidence="1" id="KW-0472">Membrane</keyword>
<keyword evidence="1" id="KW-0812">Transmembrane</keyword>
<name>A0A212D9S8_CEREH</name>
<evidence type="ECO:0000313" key="2">
    <source>
        <dbReference type="EMBL" id="OWK15001.1"/>
    </source>
</evidence>
<dbReference type="EMBL" id="MKHE01000005">
    <property type="protein sequence ID" value="OWK15001.1"/>
    <property type="molecule type" value="Genomic_DNA"/>
</dbReference>
<dbReference type="Proteomes" id="UP000242450">
    <property type="component" value="Chromosome 5"/>
</dbReference>
<reference evidence="2 3" key="1">
    <citation type="journal article" date="2018" name="Mol. Genet. Genomics">
        <title>The red deer Cervus elaphus genome CerEla1.0: sequencing, annotating, genes, and chromosomes.</title>
        <authorList>
            <person name="Bana N.A."/>
            <person name="Nyiri A."/>
            <person name="Nagy J."/>
            <person name="Frank K."/>
            <person name="Nagy T."/>
            <person name="Steger V."/>
            <person name="Schiller M."/>
            <person name="Lakatos P."/>
            <person name="Sugar L."/>
            <person name="Horn P."/>
            <person name="Barta E."/>
            <person name="Orosz L."/>
        </authorList>
    </citation>
    <scope>NUCLEOTIDE SEQUENCE [LARGE SCALE GENOMIC DNA]</scope>
    <source>
        <strain evidence="2">Hungarian</strain>
    </source>
</reference>
<evidence type="ECO:0000256" key="1">
    <source>
        <dbReference type="SAM" id="Phobius"/>
    </source>
</evidence>
<keyword evidence="1" id="KW-1133">Transmembrane helix</keyword>